<organism evidence="2 3">
    <name type="scientific">Actinomadura soli</name>
    <dbReference type="NCBI Taxonomy" id="2508997"/>
    <lineage>
        <taxon>Bacteria</taxon>
        <taxon>Bacillati</taxon>
        <taxon>Actinomycetota</taxon>
        <taxon>Actinomycetes</taxon>
        <taxon>Streptosporangiales</taxon>
        <taxon>Thermomonosporaceae</taxon>
        <taxon>Actinomadura</taxon>
    </lineage>
</organism>
<comment type="caution">
    <text evidence="2">The sequence shown here is derived from an EMBL/GenBank/DDBJ whole genome shotgun (WGS) entry which is preliminary data.</text>
</comment>
<dbReference type="AlphaFoldDB" id="A0A5C4JJD1"/>
<dbReference type="SUPFAM" id="SSF53597">
    <property type="entry name" value="Dihydrofolate reductase-like"/>
    <property type="match status" value="1"/>
</dbReference>
<dbReference type="InterPro" id="IPR024072">
    <property type="entry name" value="DHFR-like_dom_sf"/>
</dbReference>
<dbReference type="GO" id="GO:0009231">
    <property type="term" value="P:riboflavin biosynthetic process"/>
    <property type="evidence" value="ECO:0007669"/>
    <property type="project" value="InterPro"/>
</dbReference>
<protein>
    <submittedName>
        <fullName evidence="2">Reductase</fullName>
    </submittedName>
</protein>
<evidence type="ECO:0000313" key="3">
    <source>
        <dbReference type="Proteomes" id="UP000309174"/>
    </source>
</evidence>
<dbReference type="Pfam" id="PF01872">
    <property type="entry name" value="RibD_C"/>
    <property type="match status" value="1"/>
</dbReference>
<dbReference type="Gene3D" id="3.40.430.10">
    <property type="entry name" value="Dihydrofolate Reductase, subunit A"/>
    <property type="match status" value="1"/>
</dbReference>
<feature type="domain" description="Bacterial bifunctional deaminase-reductase C-terminal" evidence="1">
    <location>
        <begin position="4"/>
        <end position="178"/>
    </location>
</feature>
<dbReference type="EMBL" id="VCKW01000023">
    <property type="protein sequence ID" value="TMR05419.1"/>
    <property type="molecule type" value="Genomic_DNA"/>
</dbReference>
<dbReference type="InterPro" id="IPR002734">
    <property type="entry name" value="RibDG_C"/>
</dbReference>
<dbReference type="OrthoDB" id="3471498at2"/>
<dbReference type="RefSeq" id="WP_138644207.1">
    <property type="nucleotide sequence ID" value="NZ_VCKW01000023.1"/>
</dbReference>
<reference evidence="2 3" key="1">
    <citation type="submission" date="2019-05" db="EMBL/GenBank/DDBJ databases">
        <title>Draft genome sequence of Actinomadura sp. 14C53.</title>
        <authorList>
            <person name="Saricaoglu S."/>
            <person name="Isik K."/>
        </authorList>
    </citation>
    <scope>NUCLEOTIDE SEQUENCE [LARGE SCALE GENOMIC DNA]</scope>
    <source>
        <strain evidence="2 3">14C53</strain>
    </source>
</reference>
<gene>
    <name evidence="2" type="ORF">ETD83_06885</name>
</gene>
<dbReference type="Proteomes" id="UP000309174">
    <property type="component" value="Unassembled WGS sequence"/>
</dbReference>
<dbReference type="GO" id="GO:0008703">
    <property type="term" value="F:5-amino-6-(5-phosphoribosylamino)uracil reductase activity"/>
    <property type="evidence" value="ECO:0007669"/>
    <property type="project" value="InterPro"/>
</dbReference>
<evidence type="ECO:0000313" key="2">
    <source>
        <dbReference type="EMBL" id="TMR05419.1"/>
    </source>
</evidence>
<accession>A0A5C4JJD1</accession>
<dbReference type="PANTHER" id="PTHR38011:SF11">
    <property type="entry name" value="2,5-DIAMINO-6-RIBOSYLAMINO-4(3H)-PYRIMIDINONE 5'-PHOSPHATE REDUCTASE"/>
    <property type="match status" value="1"/>
</dbReference>
<sequence length="187" mass="20842">MRRLIVQELITVDGYVAGPQGELDFFDSVSDYSHVDRDNLQILEEVDTVLLGAATYRMFVQYWPTADETVATMVNTMPKLVFSSTLDEAPWGTWHPAQIVKGDAAAKVADLKRQPGKDIMVWGSLSLARALTRAGLLDELQLRVVPVAIGDGRKLFPDDLRRLDLDLIEATPYPSGIISTRYRPRPA</sequence>
<proteinExistence type="predicted"/>
<name>A0A5C4JJD1_9ACTN</name>
<evidence type="ECO:0000259" key="1">
    <source>
        <dbReference type="Pfam" id="PF01872"/>
    </source>
</evidence>
<dbReference type="PANTHER" id="PTHR38011">
    <property type="entry name" value="DIHYDROFOLATE REDUCTASE FAMILY PROTEIN (AFU_ORTHOLOGUE AFUA_8G06820)"/>
    <property type="match status" value="1"/>
</dbReference>
<keyword evidence="3" id="KW-1185">Reference proteome</keyword>
<dbReference type="InterPro" id="IPR050765">
    <property type="entry name" value="Riboflavin_Biosynth_HTPR"/>
</dbReference>